<evidence type="ECO:0000256" key="1">
    <source>
        <dbReference type="SAM" id="MobiDB-lite"/>
    </source>
</evidence>
<feature type="compositionally biased region" description="Polar residues" evidence="1">
    <location>
        <begin position="485"/>
        <end position="499"/>
    </location>
</feature>
<evidence type="ECO:0000313" key="2">
    <source>
        <dbReference type="EMBL" id="QBM89445.1"/>
    </source>
</evidence>
<proteinExistence type="predicted"/>
<dbReference type="EMBL" id="CP034459">
    <property type="protein sequence ID" value="QBM89445.1"/>
    <property type="molecule type" value="Genomic_DNA"/>
</dbReference>
<sequence length="538" mass="58613">MANHDPSMNYGPPQTLSGSATPTGENGFFFNGNFASQPAPNNHNQMMGSPHVMAPQMRSEMRPGVALLQQQSSAGAPKSHSLARKAQTVPSAHHNNTPVSVARNAPKPNGNMPQGFSQQHLLQQQQLRMLQQQQRMQAGNAQGPSQILPQAQNQHKSPQNRQNAPGPSAPKSGPSGQHTQQQNSQLTAANQASNGPRRHSSSAGPQARPADANGPNHIGPAANTQQESLNARAMRKNAGNAAIMRVLDMVELVSSAPQEMITNLGFWARVCEAFFKPSSVMRITGPERDPQASNGPNGAFFTHSATNLYQLNVSTAPRFLLAQVQAHNVGKHDIFLTGFRYQMLAGGYMVLVCRLNVTFHYKDGSTGTALGTCRFLMTKDLFIQHLDCRVFTFRKQVSMDFLQRQWTSFTELKQGDNVHGNQDFYRHVSQDAECSKAEGNAGLSVNALRLMQIGDIMSCLHPLMQFTKASNISSPLMALETFVQNASRQQEANTENASHSGEAMSPSPKTVTAGEPKAVKKRKMSSSFNSPRPDTRKV</sequence>
<feature type="region of interest" description="Disordered" evidence="1">
    <location>
        <begin position="485"/>
        <end position="538"/>
    </location>
</feature>
<dbReference type="AlphaFoldDB" id="A0A4P6XRR1"/>
<feature type="region of interest" description="Disordered" evidence="1">
    <location>
        <begin position="1"/>
        <end position="50"/>
    </location>
</feature>
<feature type="compositionally biased region" description="Low complexity" evidence="1">
    <location>
        <begin position="118"/>
        <end position="137"/>
    </location>
</feature>
<feature type="region of interest" description="Disordered" evidence="1">
    <location>
        <begin position="69"/>
        <end position="222"/>
    </location>
</feature>
<feature type="compositionally biased region" description="Low complexity" evidence="1">
    <location>
        <begin position="24"/>
        <end position="34"/>
    </location>
</feature>
<feature type="compositionally biased region" description="Polar residues" evidence="1">
    <location>
        <begin position="177"/>
        <end position="194"/>
    </location>
</feature>
<protein>
    <submittedName>
        <fullName evidence="2">LIM-domain binding protein</fullName>
    </submittedName>
</protein>
<feature type="compositionally biased region" description="Polar residues" evidence="1">
    <location>
        <begin position="139"/>
        <end position="163"/>
    </location>
</feature>
<accession>A0A4P6XRR1</accession>
<feature type="compositionally biased region" description="Polar residues" evidence="1">
    <location>
        <begin position="35"/>
        <end position="47"/>
    </location>
</feature>
<dbReference type="InterPro" id="IPR029005">
    <property type="entry name" value="LIM-bd/SEUSS"/>
</dbReference>
<evidence type="ECO:0000313" key="3">
    <source>
        <dbReference type="Proteomes" id="UP000292447"/>
    </source>
</evidence>
<dbReference type="Proteomes" id="UP000292447">
    <property type="component" value="Chromosome IV"/>
</dbReference>
<name>A0A4P6XRR1_9ASCO</name>
<reference evidence="3" key="1">
    <citation type="submission" date="2019-03" db="EMBL/GenBank/DDBJ databases">
        <title>Snf2 controls pulcherriminic acid biosynthesis and connects pigmentation and antifungal activity of the yeast Metschnikowia pulcherrima.</title>
        <authorList>
            <person name="Gore-Lloyd D."/>
            <person name="Sumann I."/>
            <person name="Brachmann A.O."/>
            <person name="Schneeberger K."/>
            <person name="Ortiz-Merino R.A."/>
            <person name="Moreno-Beltran M."/>
            <person name="Schlaefli M."/>
            <person name="Kirner P."/>
            <person name="Santos Kron A."/>
            <person name="Wolfe K.H."/>
            <person name="Piel J."/>
            <person name="Ahrens C.H."/>
            <person name="Henk D."/>
            <person name="Freimoser F.M."/>
        </authorList>
    </citation>
    <scope>NUCLEOTIDE SEQUENCE [LARGE SCALE GENOMIC DNA]</scope>
    <source>
        <strain evidence="3">APC 1.2</strain>
    </source>
</reference>
<gene>
    <name evidence="2" type="primary">MPUL0D05170</name>
    <name evidence="2" type="ORF">METSCH_D05170</name>
</gene>
<keyword evidence="3" id="KW-1185">Reference proteome</keyword>
<feature type="compositionally biased region" description="Polar residues" evidence="1">
    <location>
        <begin position="88"/>
        <end position="99"/>
    </location>
</feature>
<organism evidence="2 3">
    <name type="scientific">Metschnikowia aff. pulcherrima</name>
    <dbReference type="NCBI Taxonomy" id="2163413"/>
    <lineage>
        <taxon>Eukaryota</taxon>
        <taxon>Fungi</taxon>
        <taxon>Dikarya</taxon>
        <taxon>Ascomycota</taxon>
        <taxon>Saccharomycotina</taxon>
        <taxon>Pichiomycetes</taxon>
        <taxon>Metschnikowiaceae</taxon>
        <taxon>Metschnikowia</taxon>
    </lineage>
</organism>
<dbReference type="STRING" id="2163413.A0A4P6XRR1"/>
<feature type="compositionally biased region" description="Polar residues" evidence="1">
    <location>
        <begin position="12"/>
        <end position="23"/>
    </location>
</feature>
<dbReference type="Pfam" id="PF01803">
    <property type="entry name" value="LIM_bind"/>
    <property type="match status" value="1"/>
</dbReference>
<feature type="compositionally biased region" description="Low complexity" evidence="1">
    <location>
        <begin position="164"/>
        <end position="176"/>
    </location>
</feature>